<keyword evidence="1" id="KW-0547">Nucleotide-binding</keyword>
<dbReference type="Pfam" id="PF03702">
    <property type="entry name" value="AnmK"/>
    <property type="match status" value="1"/>
</dbReference>
<sequence>MTNPAGLDGYCIGLMSGTSLDGIDAALLWCQQDSIRFVDALALPMPPGLRTALLELCDTKQPSFIELAQAEHAFCTVQAEAVTQILRRNALQHTDILALGSHGQTIEHQPEAEPPFTYQLDNPHLLSELTGCRTVSDFRRRDVAAGGQGAPLAPAFHRAVFSDENRWRVALNLGGFANITVLPPPGEGPVRGFDTGPANVLMDAWHHRHRQHPFDEHGQWARTGNIDDALLTTLMSDPFFKRRPPKSTGREYFNQNWLDTHLKPFSVAPNDVQATLLELTARTIAEAIYDQIPAHAQPRASVIPCGGGAHNTFLLNRLAAHLDPIELCECETLGWSPDWLEACAFAWLAWQRLNHRPGNLPEVTGAKGPRVLGTVTAPQF</sequence>
<dbReference type="GO" id="GO:0016301">
    <property type="term" value="F:kinase activity"/>
    <property type="evidence" value="ECO:0007669"/>
    <property type="project" value="UniProtKB-KW"/>
</dbReference>
<gene>
    <name evidence="1" type="primary">anmK</name>
    <name evidence="2" type="ORF">QC825_13140</name>
</gene>
<dbReference type="CDD" id="cd24050">
    <property type="entry name" value="ASKHA_NBD_ANMK"/>
    <property type="match status" value="1"/>
</dbReference>
<reference evidence="2 3" key="1">
    <citation type="submission" date="2023-04" db="EMBL/GenBank/DDBJ databases">
        <title>A long-awaited taxogenomic arrangement of the family Halomonadaceae.</title>
        <authorList>
            <person name="De La Haba R."/>
            <person name="Chuvochina M."/>
            <person name="Wittouck S."/>
            <person name="Arahal D.R."/>
            <person name="Sanchez-Porro C."/>
            <person name="Hugenholtz P."/>
            <person name="Ventosa A."/>
        </authorList>
    </citation>
    <scope>NUCLEOTIDE SEQUENCE [LARGE SCALE GENOMIC DNA]</scope>
    <source>
        <strain evidence="2 3">DSM 22428</strain>
    </source>
</reference>
<dbReference type="RefSeq" id="WP_251595241.1">
    <property type="nucleotide sequence ID" value="NZ_JAMLJI010000004.1"/>
</dbReference>
<keyword evidence="1 2" id="KW-0418">Kinase</keyword>
<comment type="caution">
    <text evidence="2">The sequence shown here is derived from an EMBL/GenBank/DDBJ whole genome shotgun (WGS) entry which is preliminary data.</text>
</comment>
<dbReference type="EC" id="2.7.1.170" evidence="1"/>
<organism evidence="2 3">
    <name type="scientific">Larsenimonas suaedae</name>
    <dbReference type="NCBI Taxonomy" id="1851019"/>
    <lineage>
        <taxon>Bacteria</taxon>
        <taxon>Pseudomonadati</taxon>
        <taxon>Pseudomonadota</taxon>
        <taxon>Gammaproteobacteria</taxon>
        <taxon>Oceanospirillales</taxon>
        <taxon>Halomonadaceae</taxon>
        <taxon>Larsenimonas</taxon>
    </lineage>
</organism>
<dbReference type="PANTHER" id="PTHR30605">
    <property type="entry name" value="ANHYDRO-N-ACETYLMURAMIC ACID KINASE"/>
    <property type="match status" value="1"/>
</dbReference>
<dbReference type="SUPFAM" id="SSF53067">
    <property type="entry name" value="Actin-like ATPase domain"/>
    <property type="match status" value="1"/>
</dbReference>
<protein>
    <recommendedName>
        <fullName evidence="1">Anhydro-N-acetylmuramic acid kinase</fullName>
        <ecNumber evidence="1">2.7.1.170</ecNumber>
    </recommendedName>
    <alternativeName>
        <fullName evidence="1">AnhMurNAc kinase</fullName>
    </alternativeName>
</protein>
<comment type="catalytic activity">
    <reaction evidence="1">
        <text>1,6-anhydro-N-acetyl-beta-muramate + ATP + H2O = N-acetyl-D-muramate 6-phosphate + ADP + H(+)</text>
        <dbReference type="Rhea" id="RHEA:24952"/>
        <dbReference type="ChEBI" id="CHEBI:15377"/>
        <dbReference type="ChEBI" id="CHEBI:15378"/>
        <dbReference type="ChEBI" id="CHEBI:30616"/>
        <dbReference type="ChEBI" id="CHEBI:58690"/>
        <dbReference type="ChEBI" id="CHEBI:58722"/>
        <dbReference type="ChEBI" id="CHEBI:456216"/>
        <dbReference type="EC" id="2.7.1.170"/>
    </reaction>
</comment>
<comment type="pathway">
    <text evidence="1">Cell wall biogenesis; peptidoglycan recycling.</text>
</comment>
<comment type="function">
    <text evidence="1">Catalyzes the specific phosphorylation of 1,6-anhydro-N-acetylmuramic acid (anhMurNAc) with the simultaneous cleavage of the 1,6-anhydro ring, generating MurNAc-6-P. Is required for the utilization of anhMurNAc either imported from the medium or derived from its own cell wall murein, and thus plays a role in cell wall recycling.</text>
</comment>
<evidence type="ECO:0000256" key="1">
    <source>
        <dbReference type="HAMAP-Rule" id="MF_01270"/>
    </source>
</evidence>
<dbReference type="InterPro" id="IPR043129">
    <property type="entry name" value="ATPase_NBD"/>
</dbReference>
<feature type="binding site" evidence="1">
    <location>
        <begin position="17"/>
        <end position="24"/>
    </location>
    <ligand>
        <name>ATP</name>
        <dbReference type="ChEBI" id="CHEBI:30616"/>
    </ligand>
</feature>
<keyword evidence="1" id="KW-0119">Carbohydrate metabolism</keyword>
<dbReference type="Proteomes" id="UP001269375">
    <property type="component" value="Unassembled WGS sequence"/>
</dbReference>
<keyword evidence="3" id="KW-1185">Reference proteome</keyword>
<keyword evidence="1 2" id="KW-0808">Transferase</keyword>
<evidence type="ECO:0000313" key="3">
    <source>
        <dbReference type="Proteomes" id="UP001269375"/>
    </source>
</evidence>
<comment type="pathway">
    <text evidence="1">Amino-sugar metabolism; 1,6-anhydro-N-acetylmuramate degradation.</text>
</comment>
<dbReference type="HAMAP" id="MF_01270">
    <property type="entry name" value="AnhMurNAc_kinase"/>
    <property type="match status" value="1"/>
</dbReference>
<comment type="similarity">
    <text evidence="1">Belongs to the anhydro-N-acetylmuramic acid kinase family.</text>
</comment>
<dbReference type="PANTHER" id="PTHR30605:SF0">
    <property type="entry name" value="ANHYDRO-N-ACETYLMURAMIC ACID KINASE"/>
    <property type="match status" value="1"/>
</dbReference>
<dbReference type="InterPro" id="IPR005338">
    <property type="entry name" value="Anhydro_N_Ac-Mur_kinase"/>
</dbReference>
<dbReference type="EMBL" id="JARWAO010000008">
    <property type="protein sequence ID" value="MDR5897015.1"/>
    <property type="molecule type" value="Genomic_DNA"/>
</dbReference>
<dbReference type="Gene3D" id="3.30.420.40">
    <property type="match status" value="2"/>
</dbReference>
<keyword evidence="1" id="KW-0067">ATP-binding</keyword>
<dbReference type="NCBIfam" id="NF007139">
    <property type="entry name" value="PRK09585.1-3"/>
    <property type="match status" value="1"/>
</dbReference>
<evidence type="ECO:0000313" key="2">
    <source>
        <dbReference type="EMBL" id="MDR5897015.1"/>
    </source>
</evidence>
<accession>A0ABU1GY88</accession>
<proteinExistence type="inferred from homology"/>
<name>A0ABU1GY88_9GAMM</name>